<proteinExistence type="predicted"/>
<organism evidence="1 2">
    <name type="scientific">Actinomadura bangladeshensis</name>
    <dbReference type="NCBI Taxonomy" id="453573"/>
    <lineage>
        <taxon>Bacteria</taxon>
        <taxon>Bacillati</taxon>
        <taxon>Actinomycetota</taxon>
        <taxon>Actinomycetes</taxon>
        <taxon>Streptosporangiales</taxon>
        <taxon>Thermomonosporaceae</taxon>
        <taxon>Actinomadura</taxon>
    </lineage>
</organism>
<dbReference type="OrthoDB" id="3690933at2"/>
<comment type="caution">
    <text evidence="1">The sequence shown here is derived from an EMBL/GenBank/DDBJ whole genome shotgun (WGS) entry which is preliminary data.</text>
</comment>
<evidence type="ECO:0000313" key="1">
    <source>
        <dbReference type="EMBL" id="TDC01832.1"/>
    </source>
</evidence>
<dbReference type="InterPro" id="IPR036265">
    <property type="entry name" value="HIT-like_sf"/>
</dbReference>
<dbReference type="EMBL" id="SMJW01000465">
    <property type="protein sequence ID" value="TDC01832.1"/>
    <property type="molecule type" value="Genomic_DNA"/>
</dbReference>
<sequence length="160" mass="16706">MGAVEPVAGCLACELLVCVRPLPGGRLAESAGWVVEHSVGPLGLGTLVVKPARHVVHVAELTDAESEALGPLLRRVAAAVTEVVRPEQVYVCLWSHADAVPGHLHFVVQPVVKADMARHDAFGPALQTAMFREGTVPDASEVEALCERLRPALSGSVGGA</sequence>
<protein>
    <recommendedName>
        <fullName evidence="3">HIT family protein</fullName>
    </recommendedName>
</protein>
<dbReference type="Proteomes" id="UP000295431">
    <property type="component" value="Unassembled WGS sequence"/>
</dbReference>
<dbReference type="Gene3D" id="3.30.428.10">
    <property type="entry name" value="HIT-like"/>
    <property type="match status" value="1"/>
</dbReference>
<dbReference type="AlphaFoldDB" id="A0A4R4N683"/>
<keyword evidence="2" id="KW-1185">Reference proteome</keyword>
<evidence type="ECO:0008006" key="3">
    <source>
        <dbReference type="Google" id="ProtNLM"/>
    </source>
</evidence>
<gene>
    <name evidence="1" type="ORF">E1284_39920</name>
</gene>
<dbReference type="SUPFAM" id="SSF54197">
    <property type="entry name" value="HIT-like"/>
    <property type="match status" value="1"/>
</dbReference>
<evidence type="ECO:0000313" key="2">
    <source>
        <dbReference type="Proteomes" id="UP000295431"/>
    </source>
</evidence>
<name>A0A4R4N683_9ACTN</name>
<accession>A0A4R4N683</accession>
<reference evidence="1 2" key="1">
    <citation type="submission" date="2019-03" db="EMBL/GenBank/DDBJ databases">
        <title>Draft genome sequences of novel Actinobacteria.</title>
        <authorList>
            <person name="Sahin N."/>
            <person name="Ay H."/>
            <person name="Saygin H."/>
        </authorList>
    </citation>
    <scope>NUCLEOTIDE SEQUENCE [LARGE SCALE GENOMIC DNA]</scope>
    <source>
        <strain evidence="1 2">DSM 45347</strain>
    </source>
</reference>